<protein>
    <submittedName>
        <fullName evidence="11">Na+/H+ antiporter NhaC</fullName>
    </submittedName>
</protein>
<keyword evidence="4" id="KW-1003">Cell membrane</keyword>
<evidence type="ECO:0000256" key="1">
    <source>
        <dbReference type="ARBA" id="ARBA00004651"/>
    </source>
</evidence>
<reference evidence="12" key="1">
    <citation type="journal article" date="2019" name="Int. J. Syst. Evol. Microbiol.">
        <title>The Global Catalogue of Microorganisms (GCM) 10K type strain sequencing project: providing services to taxonomists for standard genome sequencing and annotation.</title>
        <authorList>
            <consortium name="The Broad Institute Genomics Platform"/>
            <consortium name="The Broad Institute Genome Sequencing Center for Infectious Disease"/>
            <person name="Wu L."/>
            <person name="Ma J."/>
        </authorList>
    </citation>
    <scope>NUCLEOTIDE SEQUENCE [LARGE SCALE GENOMIC DNA]</scope>
    <source>
        <strain evidence="12">JCM 1417</strain>
    </source>
</reference>
<evidence type="ECO:0000256" key="4">
    <source>
        <dbReference type="ARBA" id="ARBA00022475"/>
    </source>
</evidence>
<dbReference type="PANTHER" id="PTHR33451:SF3">
    <property type="entry name" value="MALATE-2H(+)_NA(+)-LACTATE ANTIPORTER"/>
    <property type="match status" value="1"/>
</dbReference>
<feature type="transmembrane region" description="Helical" evidence="9">
    <location>
        <begin position="39"/>
        <end position="56"/>
    </location>
</feature>
<sequence length="486" mass="51212">MNEGKKIKKPSLLVSVIPFVCLICFMLLGVLVFDSAPQIPLVICCAITAIIGKLLGHSWDDMEASMIKTNSMAMQANFIIMIVGCLVGSWIAGGVVPGMIFYGLKLFTPTMFLFLLPIICAIVSVSTGSAWTTAGTMGTAAMGIGAGLGIPAAIVAGAVVTGASFGDKLSPLSDSTNLAAGVAGVNVFDHIRHMLYTTVPSFIIAVILFAIIGLGFKDTAVADTSQINAILDTIQSSFNISPLIFIAPLSVVLMIIFKVPAIPGMLGGTIIGVIFALGQGHTISGIVQSLFYGFEISSGNAMVDSLLNRGGMLGMMETISLVICALCFGGLVKQIGCLDTIIAKILTFCHSRGSIVLSNIISCIAMNFMAADQYMAIVIPGQMYKPVYEKLNLHPKNLSRVLEDAGTLTSGLVPWSTCGAIYFTTLGVSAFAYAPFHFLGLINPIVSAIYGYTGFAMKPLDESKPIAKGLLAEDFIKKENDKEVVA</sequence>
<dbReference type="InterPro" id="IPR018461">
    <property type="entry name" value="Na/H_Antiport_NhaC-like_C"/>
</dbReference>
<evidence type="ECO:0000256" key="7">
    <source>
        <dbReference type="ARBA" id="ARBA00023136"/>
    </source>
</evidence>
<proteinExistence type="inferred from homology"/>
<dbReference type="InterPro" id="IPR004770">
    <property type="entry name" value="Na/H_antiport_NhaC"/>
</dbReference>
<feature type="domain" description="Na+/H+ antiporter NhaC-like C-terminal" evidence="10">
    <location>
        <begin position="162"/>
        <end position="455"/>
    </location>
</feature>
<comment type="subcellular location">
    <subcellularLocation>
        <location evidence="1">Cell membrane</location>
        <topology evidence="1">Multi-pass membrane protein</topology>
    </subcellularLocation>
</comment>
<keyword evidence="2" id="KW-0813">Transport</keyword>
<evidence type="ECO:0000256" key="3">
    <source>
        <dbReference type="ARBA" id="ARBA00022449"/>
    </source>
</evidence>
<evidence type="ECO:0000256" key="2">
    <source>
        <dbReference type="ARBA" id="ARBA00022448"/>
    </source>
</evidence>
<name>A0ABP3W2V1_CLOSU</name>
<feature type="transmembrane region" description="Helical" evidence="9">
    <location>
        <begin position="77"/>
        <end position="104"/>
    </location>
</feature>
<evidence type="ECO:0000256" key="9">
    <source>
        <dbReference type="SAM" id="Phobius"/>
    </source>
</evidence>
<feature type="transmembrane region" description="Helical" evidence="9">
    <location>
        <begin position="110"/>
        <end position="131"/>
    </location>
</feature>
<keyword evidence="6 9" id="KW-1133">Transmembrane helix</keyword>
<dbReference type="InterPro" id="IPR052180">
    <property type="entry name" value="NhaC_Na-H+_Antiporter"/>
</dbReference>
<dbReference type="EMBL" id="BAAACI010000007">
    <property type="protein sequence ID" value="GAA0775990.1"/>
    <property type="molecule type" value="Genomic_DNA"/>
</dbReference>
<evidence type="ECO:0000256" key="8">
    <source>
        <dbReference type="ARBA" id="ARBA00038435"/>
    </source>
</evidence>
<organism evidence="11 12">
    <name type="scientific">Clostridium subterminale</name>
    <dbReference type="NCBI Taxonomy" id="1550"/>
    <lineage>
        <taxon>Bacteria</taxon>
        <taxon>Bacillati</taxon>
        <taxon>Bacillota</taxon>
        <taxon>Clostridia</taxon>
        <taxon>Eubacteriales</taxon>
        <taxon>Clostridiaceae</taxon>
        <taxon>Clostridium</taxon>
    </lineage>
</organism>
<feature type="transmembrane region" description="Helical" evidence="9">
    <location>
        <begin position="12"/>
        <end position="33"/>
    </location>
</feature>
<dbReference type="NCBIfam" id="TIGR00931">
    <property type="entry name" value="antiport_nhaC"/>
    <property type="match status" value="1"/>
</dbReference>
<gene>
    <name evidence="11" type="primary">nhaC_3</name>
    <name evidence="11" type="ORF">GCM10008908_28600</name>
</gene>
<keyword evidence="5 9" id="KW-0812">Transmembrane</keyword>
<keyword evidence="12" id="KW-1185">Reference proteome</keyword>
<evidence type="ECO:0000256" key="5">
    <source>
        <dbReference type="ARBA" id="ARBA00022692"/>
    </source>
</evidence>
<keyword evidence="3" id="KW-0050">Antiport</keyword>
<evidence type="ECO:0000313" key="11">
    <source>
        <dbReference type="EMBL" id="GAA0775990.1"/>
    </source>
</evidence>
<accession>A0ABP3W2V1</accession>
<evidence type="ECO:0000313" key="12">
    <source>
        <dbReference type="Proteomes" id="UP001501047"/>
    </source>
</evidence>
<feature type="transmembrane region" description="Helical" evidence="9">
    <location>
        <begin position="237"/>
        <end position="257"/>
    </location>
</feature>
<evidence type="ECO:0000256" key="6">
    <source>
        <dbReference type="ARBA" id="ARBA00022989"/>
    </source>
</evidence>
<evidence type="ECO:0000259" key="10">
    <source>
        <dbReference type="Pfam" id="PF03553"/>
    </source>
</evidence>
<feature type="transmembrane region" description="Helical" evidence="9">
    <location>
        <begin position="194"/>
        <end position="216"/>
    </location>
</feature>
<dbReference type="Proteomes" id="UP001501047">
    <property type="component" value="Unassembled WGS sequence"/>
</dbReference>
<keyword evidence="7 9" id="KW-0472">Membrane</keyword>
<dbReference type="PANTHER" id="PTHR33451">
    <property type="entry name" value="MALATE-2H(+)/NA(+)-LACTATE ANTIPORTER"/>
    <property type="match status" value="1"/>
</dbReference>
<dbReference type="RefSeq" id="WP_343827155.1">
    <property type="nucleotide sequence ID" value="NZ_BAAACI010000007.1"/>
</dbReference>
<feature type="transmembrane region" description="Helical" evidence="9">
    <location>
        <begin position="143"/>
        <end position="165"/>
    </location>
</feature>
<comment type="caution">
    <text evidence="11">The sequence shown here is derived from an EMBL/GenBank/DDBJ whole genome shotgun (WGS) entry which is preliminary data.</text>
</comment>
<comment type="similarity">
    <text evidence="8">Belongs to the NhaC Na(+)/H(+) (TC 2.A.35) antiporter family.</text>
</comment>
<feature type="transmembrane region" description="Helical" evidence="9">
    <location>
        <begin position="313"/>
        <end position="332"/>
    </location>
</feature>
<dbReference type="Pfam" id="PF03553">
    <property type="entry name" value="Na_H_antiporter"/>
    <property type="match status" value="1"/>
</dbReference>